<keyword evidence="8" id="KW-1185">Reference proteome</keyword>
<protein>
    <submittedName>
        <fullName evidence="7">Selenocysteine-specific translation elongation factor</fullName>
    </submittedName>
</protein>
<evidence type="ECO:0000256" key="3">
    <source>
        <dbReference type="ARBA" id="ARBA00022741"/>
    </source>
</evidence>
<dbReference type="InterPro" id="IPR000795">
    <property type="entry name" value="T_Tr_GTP-bd_dom"/>
</dbReference>
<dbReference type="InterPro" id="IPR050055">
    <property type="entry name" value="EF-Tu_GTPase"/>
</dbReference>
<dbReference type="NCBIfam" id="TIGR00231">
    <property type="entry name" value="small_GTP"/>
    <property type="match status" value="1"/>
</dbReference>
<sequence>MNAVIGTAGHVDHGKSSLIHTLTGINPSRLPQELERAMTIDLGFAHFTSPRGDKIGIIDVPGHERFIRNMVSAVWGLDLVLFVVAADEGWAPLSMEHLRIITALGKHECILVLTKCDLVDKIQLQLVEDEALEHFLDTMGTLPDVVHVSAHTGQNIEQLKQIIVEKTQNLPERDELDYGAHIYVDRVFSVNGIGTTITGTLRGAEIKENDTLTLFPGNQPVKVRSLQRYHSQVDIAEPYSRTAVGLKQVNKKSVSRGSCLVANPDAITMSTDWVVQLDPQFSSMLKKQGVVEIALGTSHTQAKCFVYADGQLARLQLNEAIPAFWGQPMLIIQHGGSRIIGSGKVAWLHPLNPKLRNLLQEALTTINIKSADLESKIALEIQLNGYTLRHAGIKQPDDSEVLGAWWILPKAKQKLHDACANVLNNAISAMTTEDIAKSIQHPLTLTEAMIDQGCASNEWQKIKGGIVNSFNLSSDALPDNLQNLYDDIKACGISGFEAGKSRIVGIKRLLRALTEKDLIVPTEDDIFFALDVYNEIVKQIMINRKIGELFTIADARERIELSRKQFIPLLNRMEKDGWVKRIENDREVCKEYIEH</sequence>
<dbReference type="InterPro" id="IPR036390">
    <property type="entry name" value="WH_DNA-bd_sf"/>
</dbReference>
<accession>A0ABP9MTL2</accession>
<comment type="caution">
    <text evidence="7">The sequence shown here is derived from an EMBL/GenBank/DDBJ whole genome shotgun (WGS) entry which is preliminary data.</text>
</comment>
<dbReference type="InterPro" id="IPR009000">
    <property type="entry name" value="Transl_B-barrel_sf"/>
</dbReference>
<dbReference type="PANTHER" id="PTHR43721:SF22">
    <property type="entry name" value="ELONGATION FACTOR TU, MITOCHONDRIAL"/>
    <property type="match status" value="1"/>
</dbReference>
<dbReference type="Pfam" id="PF00009">
    <property type="entry name" value="GTP_EFTU"/>
    <property type="match status" value="1"/>
</dbReference>
<dbReference type="Gene3D" id="1.10.10.10">
    <property type="entry name" value="Winged helix-like DNA-binding domain superfamily/Winged helix DNA-binding domain"/>
    <property type="match status" value="1"/>
</dbReference>
<name>A0ABP9MTL2_9GAMM</name>
<evidence type="ECO:0000256" key="1">
    <source>
        <dbReference type="ARBA" id="ARBA00004496"/>
    </source>
</evidence>
<keyword evidence="7" id="KW-0251">Elongation factor</keyword>
<dbReference type="InterPro" id="IPR004535">
    <property type="entry name" value="Transl_elong_SelB"/>
</dbReference>
<keyword evidence="3" id="KW-0547">Nucleotide-binding</keyword>
<keyword evidence="4" id="KW-0648">Protein biosynthesis</keyword>
<dbReference type="InterPro" id="IPR036388">
    <property type="entry name" value="WH-like_DNA-bd_sf"/>
</dbReference>
<dbReference type="SUPFAM" id="SSF46785">
    <property type="entry name" value="Winged helix' DNA-binding domain"/>
    <property type="match status" value="1"/>
</dbReference>
<dbReference type="Gene3D" id="3.40.50.300">
    <property type="entry name" value="P-loop containing nucleotide triphosphate hydrolases"/>
    <property type="match status" value="1"/>
</dbReference>
<dbReference type="PROSITE" id="PS51722">
    <property type="entry name" value="G_TR_2"/>
    <property type="match status" value="1"/>
</dbReference>
<organism evidence="7 8">
    <name type="scientific">Wohlfahrtiimonas larvae</name>
    <dbReference type="NCBI Taxonomy" id="1157986"/>
    <lineage>
        <taxon>Bacteria</taxon>
        <taxon>Pseudomonadati</taxon>
        <taxon>Pseudomonadota</taxon>
        <taxon>Gammaproteobacteria</taxon>
        <taxon>Cardiobacteriales</taxon>
        <taxon>Ignatzschineriaceae</taxon>
        <taxon>Wohlfahrtiimonas</taxon>
    </lineage>
</organism>
<dbReference type="RefSeq" id="WP_077925638.1">
    <property type="nucleotide sequence ID" value="NZ_BAABKE010000005.1"/>
</dbReference>
<dbReference type="Proteomes" id="UP001500631">
    <property type="component" value="Unassembled WGS sequence"/>
</dbReference>
<dbReference type="EMBL" id="BAABKE010000005">
    <property type="protein sequence ID" value="GAA5101615.1"/>
    <property type="molecule type" value="Genomic_DNA"/>
</dbReference>
<dbReference type="InterPro" id="IPR027417">
    <property type="entry name" value="P-loop_NTPase"/>
</dbReference>
<dbReference type="SUPFAM" id="SSF52540">
    <property type="entry name" value="P-loop containing nucleoside triphosphate hydrolases"/>
    <property type="match status" value="1"/>
</dbReference>
<evidence type="ECO:0000259" key="6">
    <source>
        <dbReference type="PROSITE" id="PS51722"/>
    </source>
</evidence>
<evidence type="ECO:0000256" key="2">
    <source>
        <dbReference type="ARBA" id="ARBA00022490"/>
    </source>
</evidence>
<feature type="domain" description="Tr-type G" evidence="6">
    <location>
        <begin position="1"/>
        <end position="172"/>
    </location>
</feature>
<evidence type="ECO:0000256" key="4">
    <source>
        <dbReference type="ARBA" id="ARBA00022917"/>
    </source>
</evidence>
<comment type="subcellular location">
    <subcellularLocation>
        <location evidence="1">Cytoplasm</location>
    </subcellularLocation>
</comment>
<dbReference type="NCBIfam" id="TIGR00475">
    <property type="entry name" value="selB"/>
    <property type="match status" value="1"/>
</dbReference>
<keyword evidence="2" id="KW-0963">Cytoplasm</keyword>
<evidence type="ECO:0000256" key="5">
    <source>
        <dbReference type="ARBA" id="ARBA00023134"/>
    </source>
</evidence>
<dbReference type="Gene3D" id="2.40.30.10">
    <property type="entry name" value="Translation factors"/>
    <property type="match status" value="1"/>
</dbReference>
<proteinExistence type="predicted"/>
<keyword evidence="5" id="KW-0342">GTP-binding</keyword>
<evidence type="ECO:0000313" key="8">
    <source>
        <dbReference type="Proteomes" id="UP001500631"/>
    </source>
</evidence>
<dbReference type="GO" id="GO:0003746">
    <property type="term" value="F:translation elongation factor activity"/>
    <property type="evidence" value="ECO:0007669"/>
    <property type="project" value="UniProtKB-KW"/>
</dbReference>
<gene>
    <name evidence="7" type="primary">selB</name>
    <name evidence="7" type="ORF">GCM10023338_17980</name>
</gene>
<dbReference type="InterPro" id="IPR005225">
    <property type="entry name" value="Small_GTP-bd"/>
</dbReference>
<dbReference type="Pfam" id="PF09107">
    <property type="entry name" value="WHD_3rd_SelB"/>
    <property type="match status" value="1"/>
</dbReference>
<reference evidence="8" key="1">
    <citation type="journal article" date="2019" name="Int. J. Syst. Evol. Microbiol.">
        <title>The Global Catalogue of Microorganisms (GCM) 10K type strain sequencing project: providing services to taxonomists for standard genome sequencing and annotation.</title>
        <authorList>
            <consortium name="The Broad Institute Genomics Platform"/>
            <consortium name="The Broad Institute Genome Sequencing Center for Infectious Disease"/>
            <person name="Wu L."/>
            <person name="Ma J."/>
        </authorList>
    </citation>
    <scope>NUCLEOTIDE SEQUENCE [LARGE SCALE GENOMIC DNA]</scope>
    <source>
        <strain evidence="8">JCM 18424</strain>
    </source>
</reference>
<dbReference type="CDD" id="cd04171">
    <property type="entry name" value="SelB"/>
    <property type="match status" value="1"/>
</dbReference>
<evidence type="ECO:0000313" key="7">
    <source>
        <dbReference type="EMBL" id="GAA5101615.1"/>
    </source>
</evidence>
<dbReference type="SUPFAM" id="SSF50447">
    <property type="entry name" value="Translation proteins"/>
    <property type="match status" value="1"/>
</dbReference>
<dbReference type="InterPro" id="IPR015191">
    <property type="entry name" value="SelB_WHD4"/>
</dbReference>
<dbReference type="PANTHER" id="PTHR43721">
    <property type="entry name" value="ELONGATION FACTOR TU-RELATED"/>
    <property type="match status" value="1"/>
</dbReference>